<organism evidence="2 3">
    <name type="scientific">Sphingomonas pokkalii</name>
    <dbReference type="NCBI Taxonomy" id="2175090"/>
    <lineage>
        <taxon>Bacteria</taxon>
        <taxon>Pseudomonadati</taxon>
        <taxon>Pseudomonadota</taxon>
        <taxon>Alphaproteobacteria</taxon>
        <taxon>Sphingomonadales</taxon>
        <taxon>Sphingomonadaceae</taxon>
        <taxon>Sphingomonas</taxon>
    </lineage>
</organism>
<dbReference type="AlphaFoldDB" id="A0A2U0SI98"/>
<protein>
    <recommendedName>
        <fullName evidence="4">SRPBCC family protein</fullName>
    </recommendedName>
</protein>
<keyword evidence="1" id="KW-0812">Transmembrane</keyword>
<feature type="transmembrane region" description="Helical" evidence="1">
    <location>
        <begin position="72"/>
        <end position="94"/>
    </location>
</feature>
<dbReference type="OrthoDB" id="315686at2"/>
<keyword evidence="3" id="KW-1185">Reference proteome</keyword>
<evidence type="ECO:0000256" key="1">
    <source>
        <dbReference type="SAM" id="Phobius"/>
    </source>
</evidence>
<name>A0A2U0SI98_9SPHN</name>
<feature type="transmembrane region" description="Helical" evidence="1">
    <location>
        <begin position="39"/>
        <end position="60"/>
    </location>
</feature>
<gene>
    <name evidence="2" type="ORF">DD559_18400</name>
</gene>
<sequence>MTDVVSRRRAAAIRIVCALAAGLAFCLAVYLVLSAANPNGLISFSFLVILPAASTAFILGLADPFRERSRGFYVWTVPLTLLAAIVSVSMLFLYEGLLCIIMLAPIWLALSLAGGLLAWRCFGRRDDPAGQALRSSVLLLVPLLTMQAEPFVPLPVEEASVSRSIVIAADPSAIWPLAKGVGSILPTEGRWNLSQDIIRLPRPVSAHLVGNGLGAIRYVRWQQGLSFKEVVTDWQPARRLWWRFRFDKSEMDGWKLQDRHLMPDSTYYRITDGGYTMERLGPGRTRLTLTTRYRVRTPVNEYARIWGELFLGDVSSNVLAVIAERAEAPGLVAGVAR</sequence>
<evidence type="ECO:0008006" key="4">
    <source>
        <dbReference type="Google" id="ProtNLM"/>
    </source>
</evidence>
<keyword evidence="1" id="KW-0472">Membrane</keyword>
<evidence type="ECO:0000313" key="2">
    <source>
        <dbReference type="EMBL" id="PVX31059.1"/>
    </source>
</evidence>
<proteinExistence type="predicted"/>
<dbReference type="InterPro" id="IPR023393">
    <property type="entry name" value="START-like_dom_sf"/>
</dbReference>
<feature type="transmembrane region" description="Helical" evidence="1">
    <location>
        <begin position="100"/>
        <end position="119"/>
    </location>
</feature>
<keyword evidence="1" id="KW-1133">Transmembrane helix</keyword>
<feature type="transmembrane region" description="Helical" evidence="1">
    <location>
        <begin position="12"/>
        <end position="33"/>
    </location>
</feature>
<dbReference type="Gene3D" id="3.30.530.20">
    <property type="match status" value="1"/>
</dbReference>
<dbReference type="SUPFAM" id="SSF55961">
    <property type="entry name" value="Bet v1-like"/>
    <property type="match status" value="1"/>
</dbReference>
<comment type="caution">
    <text evidence="2">The sequence shown here is derived from an EMBL/GenBank/DDBJ whole genome shotgun (WGS) entry which is preliminary data.</text>
</comment>
<evidence type="ECO:0000313" key="3">
    <source>
        <dbReference type="Proteomes" id="UP000245890"/>
    </source>
</evidence>
<reference evidence="2 3" key="1">
    <citation type="submission" date="2018-05" db="EMBL/GenBank/DDBJ databases">
        <title>Description of Sphingomonas pokkalii sp nov, isolated from the rhizosphere of saline tolerant pokkali rice and its draft genome analysis.</title>
        <authorList>
            <person name="Menon R."/>
            <person name="Kumari S."/>
            <person name="Rameshkumar N."/>
        </authorList>
    </citation>
    <scope>NUCLEOTIDE SEQUENCE [LARGE SCALE GENOMIC DNA]</scope>
    <source>
        <strain evidence="2 3">L3B27</strain>
    </source>
</reference>
<dbReference type="EMBL" id="QENQ01000001">
    <property type="protein sequence ID" value="PVX31059.1"/>
    <property type="molecule type" value="Genomic_DNA"/>
</dbReference>
<accession>A0A2U0SI98</accession>
<dbReference type="Proteomes" id="UP000245890">
    <property type="component" value="Unassembled WGS sequence"/>
</dbReference>